<dbReference type="DNASU" id="3999630"/>
<evidence type="ECO:0000313" key="3">
    <source>
        <dbReference type="Proteomes" id="UP000002440"/>
    </source>
</evidence>
<feature type="domain" description="Transposase IS200-like" evidence="1">
    <location>
        <begin position="9"/>
        <end position="124"/>
    </location>
</feature>
<accession>Q1H440</accession>
<protein>
    <recommendedName>
        <fullName evidence="1">Transposase IS200-like domain-containing protein</fullName>
    </recommendedName>
</protein>
<sequence length="232" mass="26866">MPRRPRIILPNFPQHIIQRGNNRSVCFYADEDYIKYLDWLKDYANETGCQIHAYVLMTNHVHLLVSSVKTEAISGMMKALGQRYVQYINRTYTRSGTLWEGRYKSCPTQAETYLLTCQRYIELNPVRANMVEHPADYRWSSYRTNAQGESSHLVSSHAVYKSLGLDDEARQAAYRELFRHELEPKLVDEIRQATNGNYVLGDTGFADQISEALKRRVLRGKAGRPFKASPRK</sequence>
<gene>
    <name evidence="2" type="ordered locus">Mfla_0477</name>
</gene>
<keyword evidence="3" id="KW-1185">Reference proteome</keyword>
<dbReference type="Proteomes" id="UP000002440">
    <property type="component" value="Chromosome"/>
</dbReference>
<name>Q1H440_METFK</name>
<dbReference type="eggNOG" id="COG1943">
    <property type="taxonomic scope" value="Bacteria"/>
</dbReference>
<dbReference type="Gene3D" id="3.30.70.1290">
    <property type="entry name" value="Transposase IS200-like"/>
    <property type="match status" value="1"/>
</dbReference>
<dbReference type="EMBL" id="CP000284">
    <property type="protein sequence ID" value="ABE48747.1"/>
    <property type="molecule type" value="Genomic_DNA"/>
</dbReference>
<dbReference type="STRING" id="265072.Mfla_0477"/>
<reference evidence="2 3" key="1">
    <citation type="submission" date="2006-03" db="EMBL/GenBank/DDBJ databases">
        <title>Complete sequence of Methylobacillus flagellatus KT.</title>
        <authorList>
            <consortium name="US DOE Joint Genome Institute"/>
            <person name="Copeland A."/>
            <person name="Lucas S."/>
            <person name="Lapidus A."/>
            <person name="Barry K."/>
            <person name="Detter J.C."/>
            <person name="Glavina del Rio T."/>
            <person name="Hammon N."/>
            <person name="Israni S."/>
            <person name="Dalin E."/>
            <person name="Tice H."/>
            <person name="Pitluck S."/>
            <person name="Brettin T."/>
            <person name="Bruce D."/>
            <person name="Han C."/>
            <person name="Tapia R."/>
            <person name="Saunders E."/>
            <person name="Gilna P."/>
            <person name="Schmutz J."/>
            <person name="Larimer F."/>
            <person name="Land M."/>
            <person name="Kyrpides N."/>
            <person name="Anderson I."/>
            <person name="Richardson P."/>
        </authorList>
    </citation>
    <scope>NUCLEOTIDE SEQUENCE [LARGE SCALE GENOMIC DNA]</scope>
    <source>
        <strain evidence="3">KT / ATCC 51484 / DSM 6875</strain>
    </source>
</reference>
<dbReference type="AlphaFoldDB" id="Q1H440"/>
<dbReference type="SMART" id="SM01321">
    <property type="entry name" value="Y1_Tnp"/>
    <property type="match status" value="1"/>
</dbReference>
<dbReference type="GO" id="GO:0006313">
    <property type="term" value="P:DNA transposition"/>
    <property type="evidence" value="ECO:0007669"/>
    <property type="project" value="InterPro"/>
</dbReference>
<dbReference type="SUPFAM" id="SSF143422">
    <property type="entry name" value="Transposase IS200-like"/>
    <property type="match status" value="1"/>
</dbReference>
<dbReference type="InterPro" id="IPR036515">
    <property type="entry name" value="Transposase_17_sf"/>
</dbReference>
<dbReference type="GO" id="GO:0003677">
    <property type="term" value="F:DNA binding"/>
    <property type="evidence" value="ECO:0007669"/>
    <property type="project" value="InterPro"/>
</dbReference>
<organism evidence="2 3">
    <name type="scientific">Methylobacillus flagellatus (strain ATCC 51484 / DSM 6875 / VKM B-1610 / KT)</name>
    <dbReference type="NCBI Taxonomy" id="265072"/>
    <lineage>
        <taxon>Bacteria</taxon>
        <taxon>Pseudomonadati</taxon>
        <taxon>Pseudomonadota</taxon>
        <taxon>Betaproteobacteria</taxon>
        <taxon>Nitrosomonadales</taxon>
        <taxon>Methylophilaceae</taxon>
        <taxon>Methylobacillus</taxon>
    </lineage>
</organism>
<evidence type="ECO:0000313" key="2">
    <source>
        <dbReference type="EMBL" id="ABE48747.1"/>
    </source>
</evidence>
<dbReference type="PANTHER" id="PTHR34322:SF2">
    <property type="entry name" value="TRANSPOSASE IS200-LIKE DOMAIN-CONTAINING PROTEIN"/>
    <property type="match status" value="1"/>
</dbReference>
<dbReference type="GO" id="GO:0004803">
    <property type="term" value="F:transposase activity"/>
    <property type="evidence" value="ECO:0007669"/>
    <property type="project" value="InterPro"/>
</dbReference>
<dbReference type="KEGG" id="mfa:Mfla_0477"/>
<evidence type="ECO:0000259" key="1">
    <source>
        <dbReference type="SMART" id="SM01321"/>
    </source>
</evidence>
<dbReference type="Pfam" id="PF01797">
    <property type="entry name" value="Y1_Tnp"/>
    <property type="match status" value="1"/>
</dbReference>
<dbReference type="PANTHER" id="PTHR34322">
    <property type="entry name" value="TRANSPOSASE, Y1_TNP DOMAIN-CONTAINING"/>
    <property type="match status" value="1"/>
</dbReference>
<proteinExistence type="predicted"/>
<dbReference type="InterPro" id="IPR002686">
    <property type="entry name" value="Transposase_17"/>
</dbReference>
<dbReference type="RefSeq" id="WP_011478844.1">
    <property type="nucleotide sequence ID" value="NC_007947.1"/>
</dbReference>
<dbReference type="HOGENOM" id="CLU_068226_1_2_4"/>